<dbReference type="Pfam" id="PF00076">
    <property type="entry name" value="RRM_1"/>
    <property type="match status" value="1"/>
</dbReference>
<sequence>MGPVQVLLQATAGFSFNPAMPMAYSSAPIYPQPNAMLVQQPRDLVPRSMMTPMPPLRMGSGPTGGSAYTMPQLPNISLPPDAATMYLAHSLPQHSSVGHLQLDTPAGSMGLTGGAGAMLLNSSGILADPPNPPPAPSNTTLFVSNMPANAGKLFLYETFASFGAIQSVQVLEDSSSTDGGKKCGFVNFVHADSAARAMAVLHQQPPSTSGQLISLEMQPKHK</sequence>
<dbReference type="SMART" id="SM00360">
    <property type="entry name" value="RRM"/>
    <property type="match status" value="1"/>
</dbReference>
<evidence type="ECO:0000259" key="2">
    <source>
        <dbReference type="PROSITE" id="PS50102"/>
    </source>
</evidence>
<protein>
    <recommendedName>
        <fullName evidence="2">RRM domain-containing protein</fullName>
    </recommendedName>
</protein>
<evidence type="ECO:0000313" key="3">
    <source>
        <dbReference type="EMBL" id="GFH07181.1"/>
    </source>
</evidence>
<organism evidence="3 4">
    <name type="scientific">Haematococcus lacustris</name>
    <name type="common">Green alga</name>
    <name type="synonym">Haematococcus pluvialis</name>
    <dbReference type="NCBI Taxonomy" id="44745"/>
    <lineage>
        <taxon>Eukaryota</taxon>
        <taxon>Viridiplantae</taxon>
        <taxon>Chlorophyta</taxon>
        <taxon>core chlorophytes</taxon>
        <taxon>Chlorophyceae</taxon>
        <taxon>CS clade</taxon>
        <taxon>Chlamydomonadales</taxon>
        <taxon>Haematococcaceae</taxon>
        <taxon>Haematococcus</taxon>
    </lineage>
</organism>
<dbReference type="PROSITE" id="PS50102">
    <property type="entry name" value="RRM"/>
    <property type="match status" value="1"/>
</dbReference>
<evidence type="ECO:0000313" key="4">
    <source>
        <dbReference type="Proteomes" id="UP000485058"/>
    </source>
</evidence>
<comment type="caution">
    <text evidence="3">The sequence shown here is derived from an EMBL/GenBank/DDBJ whole genome shotgun (WGS) entry which is preliminary data.</text>
</comment>
<accession>A0A699YCP0</accession>
<dbReference type="CDD" id="cd00590">
    <property type="entry name" value="RRM_SF"/>
    <property type="match status" value="1"/>
</dbReference>
<dbReference type="AlphaFoldDB" id="A0A699YCP0"/>
<dbReference type="GO" id="GO:0003723">
    <property type="term" value="F:RNA binding"/>
    <property type="evidence" value="ECO:0007669"/>
    <property type="project" value="UniProtKB-UniRule"/>
</dbReference>
<feature type="domain" description="RRM" evidence="2">
    <location>
        <begin position="139"/>
        <end position="220"/>
    </location>
</feature>
<dbReference type="Gene3D" id="3.30.70.330">
    <property type="match status" value="1"/>
</dbReference>
<keyword evidence="1" id="KW-0694">RNA-binding</keyword>
<dbReference type="InterPro" id="IPR000504">
    <property type="entry name" value="RRM_dom"/>
</dbReference>
<proteinExistence type="predicted"/>
<evidence type="ECO:0000256" key="1">
    <source>
        <dbReference type="PROSITE-ProRule" id="PRU00176"/>
    </source>
</evidence>
<keyword evidence="4" id="KW-1185">Reference proteome</keyword>
<feature type="non-terminal residue" evidence="3">
    <location>
        <position position="1"/>
    </location>
</feature>
<name>A0A699YCP0_HAELA</name>
<reference evidence="3 4" key="1">
    <citation type="submission" date="2020-02" db="EMBL/GenBank/DDBJ databases">
        <title>Draft genome sequence of Haematococcus lacustris strain NIES-144.</title>
        <authorList>
            <person name="Morimoto D."/>
            <person name="Nakagawa S."/>
            <person name="Yoshida T."/>
            <person name="Sawayama S."/>
        </authorList>
    </citation>
    <scope>NUCLEOTIDE SEQUENCE [LARGE SCALE GENOMIC DNA]</scope>
    <source>
        <strain evidence="3 4">NIES-144</strain>
    </source>
</reference>
<dbReference type="InterPro" id="IPR012677">
    <property type="entry name" value="Nucleotide-bd_a/b_plait_sf"/>
</dbReference>
<dbReference type="SUPFAM" id="SSF54928">
    <property type="entry name" value="RNA-binding domain, RBD"/>
    <property type="match status" value="1"/>
</dbReference>
<gene>
    <name evidence="3" type="ORF">HaLaN_01944</name>
</gene>
<dbReference type="Proteomes" id="UP000485058">
    <property type="component" value="Unassembled WGS sequence"/>
</dbReference>
<dbReference type="EMBL" id="BLLF01000079">
    <property type="protein sequence ID" value="GFH07181.1"/>
    <property type="molecule type" value="Genomic_DNA"/>
</dbReference>
<dbReference type="InterPro" id="IPR035979">
    <property type="entry name" value="RBD_domain_sf"/>
</dbReference>